<dbReference type="GeneID" id="106462079"/>
<dbReference type="RefSeq" id="XP_013777418.2">
    <property type="nucleotide sequence ID" value="XM_013921964.2"/>
</dbReference>
<organism evidence="2 3">
    <name type="scientific">Limulus polyphemus</name>
    <name type="common">Atlantic horseshoe crab</name>
    <dbReference type="NCBI Taxonomy" id="6850"/>
    <lineage>
        <taxon>Eukaryota</taxon>
        <taxon>Metazoa</taxon>
        <taxon>Ecdysozoa</taxon>
        <taxon>Arthropoda</taxon>
        <taxon>Chelicerata</taxon>
        <taxon>Merostomata</taxon>
        <taxon>Xiphosura</taxon>
        <taxon>Limulidae</taxon>
        <taxon>Limulus</taxon>
    </lineage>
</organism>
<evidence type="ECO:0000256" key="1">
    <source>
        <dbReference type="SAM" id="SignalP"/>
    </source>
</evidence>
<feature type="chain" id="PRO_5045782843" evidence="1">
    <location>
        <begin position="20"/>
        <end position="288"/>
    </location>
</feature>
<keyword evidence="2" id="KW-1185">Reference proteome</keyword>
<name>A0ABM1B9A0_LIMPO</name>
<evidence type="ECO:0000313" key="2">
    <source>
        <dbReference type="Proteomes" id="UP000694941"/>
    </source>
</evidence>
<protein>
    <submittedName>
        <fullName evidence="3">Uncharacterized protein LOC106462079</fullName>
    </submittedName>
</protein>
<dbReference type="Proteomes" id="UP000694941">
    <property type="component" value="Unplaced"/>
</dbReference>
<gene>
    <name evidence="3" type="primary">LOC106462079</name>
</gene>
<feature type="signal peptide" evidence="1">
    <location>
        <begin position="1"/>
        <end position="19"/>
    </location>
</feature>
<evidence type="ECO:0000313" key="3">
    <source>
        <dbReference type="RefSeq" id="XP_013777418.2"/>
    </source>
</evidence>
<reference evidence="3" key="1">
    <citation type="submission" date="2025-08" db="UniProtKB">
        <authorList>
            <consortium name="RefSeq"/>
        </authorList>
    </citation>
    <scope>IDENTIFICATION</scope>
    <source>
        <tissue evidence="3">Muscle</tissue>
    </source>
</reference>
<proteinExistence type="predicted"/>
<accession>A0ABM1B9A0</accession>
<sequence>MQALTLVCLILCCCYSIRGCPQMVVDVLWKDGLCASIVPDAVKTKRLECIMGKIPPNVLQVKQSCKEFLFQGLDNLQVLKQQCSNSTLEKQYYSCVQQNLGLPDWEDGCKPTTNNIGMGMGMPQQNMGMLQQNPILSGQQPINNQQQPLFNPTLGQLQIPGFNGQQLPLNQQQFPNLNFRQFSTGGFRQPFQNGGFRQPFQNGGFRQPFQNGGFTQPFQNGGFTQPLINRGLTQQFPNQFLQQQQPFGRLQTQQMLSSDGGTNNQMTDIAKEMLWNVAVCITENRITI</sequence>
<keyword evidence="1" id="KW-0732">Signal</keyword>